<dbReference type="Proteomes" id="UP000266118">
    <property type="component" value="Chromosome"/>
</dbReference>
<proteinExistence type="predicted"/>
<gene>
    <name evidence="1" type="ORF">D6B99_03265</name>
</gene>
<name>A0A386HMK0_9BACT</name>
<dbReference type="RefSeq" id="WP_119985043.1">
    <property type="nucleotide sequence ID" value="NZ_CP032489.1"/>
</dbReference>
<dbReference type="OrthoDB" id="677975at2"/>
<sequence>METTLNNPHLNEQQLDMLRLLKKPLPPTYFQQLRHLAVQLLGRQLDDTIDNWGKEYNISEPDYEKLSKEHYRASYKKPK</sequence>
<dbReference type="AlphaFoldDB" id="A0A386HMK0"/>
<organism evidence="1 2">
    <name type="scientific">Arachidicoccus soli</name>
    <dbReference type="NCBI Taxonomy" id="2341117"/>
    <lineage>
        <taxon>Bacteria</taxon>
        <taxon>Pseudomonadati</taxon>
        <taxon>Bacteroidota</taxon>
        <taxon>Chitinophagia</taxon>
        <taxon>Chitinophagales</taxon>
        <taxon>Chitinophagaceae</taxon>
        <taxon>Arachidicoccus</taxon>
    </lineage>
</organism>
<protein>
    <submittedName>
        <fullName evidence="1">Uncharacterized protein</fullName>
    </submittedName>
</protein>
<evidence type="ECO:0000313" key="2">
    <source>
        <dbReference type="Proteomes" id="UP000266118"/>
    </source>
</evidence>
<reference evidence="1 2" key="1">
    <citation type="submission" date="2018-09" db="EMBL/GenBank/DDBJ databases">
        <title>Arachidicoccus sp. nov., a bacterium isolated from soil.</title>
        <authorList>
            <person name="Weon H.-Y."/>
            <person name="Kwon S.-W."/>
            <person name="Lee S.A."/>
        </authorList>
    </citation>
    <scope>NUCLEOTIDE SEQUENCE [LARGE SCALE GENOMIC DNA]</scope>
    <source>
        <strain evidence="1 2">KIS59-12</strain>
    </source>
</reference>
<dbReference type="EMBL" id="CP032489">
    <property type="protein sequence ID" value="AYD46721.1"/>
    <property type="molecule type" value="Genomic_DNA"/>
</dbReference>
<keyword evidence="2" id="KW-1185">Reference proteome</keyword>
<dbReference type="KEGG" id="ark:D6B99_03265"/>
<evidence type="ECO:0000313" key="1">
    <source>
        <dbReference type="EMBL" id="AYD46721.1"/>
    </source>
</evidence>
<accession>A0A386HMK0</accession>